<evidence type="ECO:0000313" key="6">
    <source>
        <dbReference type="EMBL" id="OXM57563.1"/>
    </source>
</evidence>
<comment type="subcellular location">
    <subcellularLocation>
        <location evidence="1">Membrane</location>
        <topology evidence="1">Multi-pass membrane protein</topology>
    </subcellularLocation>
</comment>
<evidence type="ECO:0000256" key="4">
    <source>
        <dbReference type="ARBA" id="ARBA00023136"/>
    </source>
</evidence>
<dbReference type="InterPro" id="IPR044878">
    <property type="entry name" value="UbiA_sf"/>
</dbReference>
<dbReference type="PANTHER" id="PTHR42723:SF1">
    <property type="entry name" value="CHLOROPHYLL SYNTHASE, CHLOROPLASTIC"/>
    <property type="match status" value="1"/>
</dbReference>
<proteinExistence type="predicted"/>
<feature type="transmembrane region" description="Helical" evidence="5">
    <location>
        <begin position="297"/>
        <end position="326"/>
    </location>
</feature>
<dbReference type="CDD" id="cd13956">
    <property type="entry name" value="PT_UbiA"/>
    <property type="match status" value="1"/>
</dbReference>
<keyword evidence="2 5" id="KW-0812">Transmembrane</keyword>
<evidence type="ECO:0000313" key="7">
    <source>
        <dbReference type="Proteomes" id="UP000215223"/>
    </source>
</evidence>
<feature type="transmembrane region" description="Helical" evidence="5">
    <location>
        <begin position="226"/>
        <end position="247"/>
    </location>
</feature>
<sequence>MVPVMSLFPIAPSFHRSFWTARSRLFAHVQTWRVYTLWYPGSIAVAGAGTAAAGHATVPVGLVAFAWASVTAGWLAAHYLGDFLDRELDAIAKPQRPIPSGRLSPKEALSAGIVLLVVSVTFAWLATPAAAVIAVAICAGIWSYSALFKSRGILGNLVRGLLSAFACGLGATTVTGELALPGTVLALAAAFLLHDTSTNLIGAMRDVVGDRSGGYGTVPVRHGLKIAARAAIALYGASAVLVVAVGWHTRGGPGFWVLGGIALSLGIVVLSGLHRIADQFSPETALRSHSVLVVARLALAASPCTLGFPTPLVVAVAVVLSVVTVVTQRVLRQHHEIPAHHCAKGLP</sequence>
<feature type="transmembrane region" description="Helical" evidence="5">
    <location>
        <begin position="254"/>
        <end position="277"/>
    </location>
</feature>
<keyword evidence="7" id="KW-1185">Reference proteome</keyword>
<dbReference type="Pfam" id="PF01040">
    <property type="entry name" value="UbiA"/>
    <property type="match status" value="1"/>
</dbReference>
<feature type="transmembrane region" description="Helical" evidence="5">
    <location>
        <begin position="131"/>
        <end position="148"/>
    </location>
</feature>
<dbReference type="Gene3D" id="1.20.120.1780">
    <property type="entry name" value="UbiA prenyltransferase"/>
    <property type="match status" value="1"/>
</dbReference>
<protein>
    <submittedName>
        <fullName evidence="6">Ubiquinone biosynthesis protein UbiA</fullName>
    </submittedName>
</protein>
<keyword evidence="3 5" id="KW-1133">Transmembrane helix</keyword>
<dbReference type="Gene3D" id="1.10.357.140">
    <property type="entry name" value="UbiA prenyltransferase"/>
    <property type="match status" value="1"/>
</dbReference>
<dbReference type="GO" id="GO:0016765">
    <property type="term" value="F:transferase activity, transferring alkyl or aryl (other than methyl) groups"/>
    <property type="evidence" value="ECO:0007669"/>
    <property type="project" value="InterPro"/>
</dbReference>
<dbReference type="GO" id="GO:0016020">
    <property type="term" value="C:membrane"/>
    <property type="evidence" value="ECO:0007669"/>
    <property type="project" value="UniProtKB-SubCell"/>
</dbReference>
<keyword evidence="6" id="KW-0830">Ubiquinone</keyword>
<dbReference type="PANTHER" id="PTHR42723">
    <property type="entry name" value="CHLOROPHYLL SYNTHASE"/>
    <property type="match status" value="1"/>
</dbReference>
<dbReference type="AlphaFoldDB" id="A0A229SF66"/>
<evidence type="ECO:0000256" key="5">
    <source>
        <dbReference type="SAM" id="Phobius"/>
    </source>
</evidence>
<evidence type="ECO:0000256" key="2">
    <source>
        <dbReference type="ARBA" id="ARBA00022692"/>
    </source>
</evidence>
<feature type="transmembrane region" description="Helical" evidence="5">
    <location>
        <begin position="160"/>
        <end position="193"/>
    </location>
</feature>
<dbReference type="InterPro" id="IPR050475">
    <property type="entry name" value="Prenyltransferase_related"/>
</dbReference>
<evidence type="ECO:0000256" key="1">
    <source>
        <dbReference type="ARBA" id="ARBA00004141"/>
    </source>
</evidence>
<evidence type="ECO:0000256" key="3">
    <source>
        <dbReference type="ARBA" id="ARBA00022989"/>
    </source>
</evidence>
<dbReference type="InterPro" id="IPR000537">
    <property type="entry name" value="UbiA_prenyltransferase"/>
</dbReference>
<comment type="caution">
    <text evidence="6">The sequence shown here is derived from an EMBL/GenBank/DDBJ whole genome shotgun (WGS) entry which is preliminary data.</text>
</comment>
<gene>
    <name evidence="6" type="ORF">CFP71_06990</name>
</gene>
<dbReference type="Proteomes" id="UP000215223">
    <property type="component" value="Unassembled WGS sequence"/>
</dbReference>
<dbReference type="EMBL" id="NMQT01000022">
    <property type="protein sequence ID" value="OXM57563.1"/>
    <property type="molecule type" value="Genomic_DNA"/>
</dbReference>
<keyword evidence="4 5" id="KW-0472">Membrane</keyword>
<name>A0A229SF66_9PSEU</name>
<organism evidence="6 7">
    <name type="scientific">Amycolatopsis thailandensis</name>
    <dbReference type="NCBI Taxonomy" id="589330"/>
    <lineage>
        <taxon>Bacteria</taxon>
        <taxon>Bacillati</taxon>
        <taxon>Actinomycetota</taxon>
        <taxon>Actinomycetes</taxon>
        <taxon>Pseudonocardiales</taxon>
        <taxon>Pseudonocardiaceae</taxon>
        <taxon>Amycolatopsis</taxon>
    </lineage>
</organism>
<reference evidence="6 7" key="1">
    <citation type="submission" date="2017-07" db="EMBL/GenBank/DDBJ databases">
        <title>Amycolatopsis thailandensis Genome sequencing and assembly.</title>
        <authorList>
            <person name="Kaur N."/>
            <person name="Mayilraj S."/>
        </authorList>
    </citation>
    <scope>NUCLEOTIDE SEQUENCE [LARGE SCALE GENOMIC DNA]</scope>
    <source>
        <strain evidence="6 7">JCM 16380</strain>
    </source>
</reference>
<accession>A0A229SF66</accession>